<keyword evidence="3" id="KW-0121">Carboxypeptidase</keyword>
<feature type="domain" description="Penicillin-binding protein transpeptidase" evidence="16">
    <location>
        <begin position="384"/>
        <end position="625"/>
    </location>
</feature>
<dbReference type="AlphaFoldDB" id="A0A0F4M0G8"/>
<dbReference type="PATRIC" id="fig|1218492.5.peg.131"/>
<feature type="domain" description="Glycosyl transferase family 51" evidence="17">
    <location>
        <begin position="79"/>
        <end position="252"/>
    </location>
</feature>
<keyword evidence="14" id="KW-0175">Coiled coil</keyword>
<evidence type="ECO:0000256" key="10">
    <source>
        <dbReference type="ARBA" id="ARBA00023268"/>
    </source>
</evidence>
<dbReference type="InterPro" id="IPR050396">
    <property type="entry name" value="Glycosyltr_51/Transpeptidase"/>
</dbReference>
<evidence type="ECO:0000256" key="14">
    <source>
        <dbReference type="SAM" id="Coils"/>
    </source>
</evidence>
<evidence type="ECO:0000256" key="12">
    <source>
        <dbReference type="ARBA" id="ARBA00034000"/>
    </source>
</evidence>
<evidence type="ECO:0000259" key="17">
    <source>
        <dbReference type="Pfam" id="PF00912"/>
    </source>
</evidence>
<evidence type="ECO:0000256" key="11">
    <source>
        <dbReference type="ARBA" id="ARBA00023316"/>
    </source>
</evidence>
<comment type="similarity">
    <text evidence="2">In the N-terminal section; belongs to the glycosyltransferase 51 family.</text>
</comment>
<keyword evidence="15" id="KW-0812">Transmembrane</keyword>
<comment type="catalytic activity">
    <reaction evidence="13">
        <text>[GlcNAc-(1-&gt;4)-Mur2Ac(oyl-L-Ala-gamma-D-Glu-L-Lys-D-Ala-D-Ala)](n)-di-trans,octa-cis-undecaprenyl diphosphate + beta-D-GlcNAc-(1-&gt;4)-Mur2Ac(oyl-L-Ala-gamma-D-Glu-L-Lys-D-Ala-D-Ala)-di-trans,octa-cis-undecaprenyl diphosphate = [GlcNAc-(1-&gt;4)-Mur2Ac(oyl-L-Ala-gamma-D-Glu-L-Lys-D-Ala-D-Ala)](n+1)-di-trans,octa-cis-undecaprenyl diphosphate + di-trans,octa-cis-undecaprenyl diphosphate + H(+)</text>
        <dbReference type="Rhea" id="RHEA:23708"/>
        <dbReference type="Rhea" id="RHEA-COMP:9602"/>
        <dbReference type="Rhea" id="RHEA-COMP:9603"/>
        <dbReference type="ChEBI" id="CHEBI:15378"/>
        <dbReference type="ChEBI" id="CHEBI:58405"/>
        <dbReference type="ChEBI" id="CHEBI:60033"/>
        <dbReference type="ChEBI" id="CHEBI:78435"/>
        <dbReference type="EC" id="2.4.99.28"/>
    </reaction>
</comment>
<keyword evidence="15" id="KW-0472">Membrane</keyword>
<evidence type="ECO:0000313" key="19">
    <source>
        <dbReference type="Proteomes" id="UP000033558"/>
    </source>
</evidence>
<protein>
    <submittedName>
        <fullName evidence="18">Uncharacterized protein</fullName>
    </submittedName>
</protein>
<proteinExistence type="inferred from homology"/>
<dbReference type="STRING" id="1218492.JG30_00200"/>
<dbReference type="SUPFAM" id="SSF53955">
    <property type="entry name" value="Lysozyme-like"/>
    <property type="match status" value="1"/>
</dbReference>
<keyword evidence="8" id="KW-0133">Cell shape</keyword>
<dbReference type="Pfam" id="PF00912">
    <property type="entry name" value="Transgly"/>
    <property type="match status" value="1"/>
</dbReference>
<dbReference type="PANTHER" id="PTHR32282">
    <property type="entry name" value="BINDING PROTEIN TRANSPEPTIDASE, PUTATIVE-RELATED"/>
    <property type="match status" value="1"/>
</dbReference>
<keyword evidence="7" id="KW-0378">Hydrolase</keyword>
<keyword evidence="11" id="KW-0961">Cell wall biogenesis/degradation</keyword>
<organism evidence="18 19">
    <name type="scientific">Bombilactobacillus mellifer</name>
    <dbReference type="NCBI Taxonomy" id="1218492"/>
    <lineage>
        <taxon>Bacteria</taxon>
        <taxon>Bacillati</taxon>
        <taxon>Bacillota</taxon>
        <taxon>Bacilli</taxon>
        <taxon>Lactobacillales</taxon>
        <taxon>Lactobacillaceae</taxon>
        <taxon>Bombilactobacillus</taxon>
    </lineage>
</organism>
<keyword evidence="6" id="KW-0808">Transferase</keyword>
<keyword evidence="19" id="KW-1185">Reference proteome</keyword>
<evidence type="ECO:0000256" key="3">
    <source>
        <dbReference type="ARBA" id="ARBA00022645"/>
    </source>
</evidence>
<gene>
    <name evidence="18" type="ORF">JG30_00200</name>
</gene>
<evidence type="ECO:0000256" key="1">
    <source>
        <dbReference type="ARBA" id="ARBA00007090"/>
    </source>
</evidence>
<evidence type="ECO:0000256" key="6">
    <source>
        <dbReference type="ARBA" id="ARBA00022679"/>
    </source>
</evidence>
<comment type="caution">
    <text evidence="18">The sequence shown here is derived from an EMBL/GenBank/DDBJ whole genome shotgun (WGS) entry which is preliminary data.</text>
</comment>
<dbReference type="PANTHER" id="PTHR32282:SF33">
    <property type="entry name" value="PEPTIDOGLYCAN GLYCOSYLTRANSFERASE"/>
    <property type="match status" value="1"/>
</dbReference>
<keyword evidence="5" id="KW-0328">Glycosyltransferase</keyword>
<dbReference type="HOGENOM" id="CLU_006354_2_3_9"/>
<evidence type="ECO:0000256" key="4">
    <source>
        <dbReference type="ARBA" id="ARBA00022670"/>
    </source>
</evidence>
<name>A0A0F4M0G8_9LACO</name>
<dbReference type="InterPro" id="IPR023346">
    <property type="entry name" value="Lysozyme-like_dom_sf"/>
</dbReference>
<dbReference type="GO" id="GO:0008658">
    <property type="term" value="F:penicillin binding"/>
    <property type="evidence" value="ECO:0007669"/>
    <property type="project" value="InterPro"/>
</dbReference>
<keyword evidence="15" id="KW-1133">Transmembrane helix</keyword>
<reference evidence="18 19" key="1">
    <citation type="submission" date="2015-01" db="EMBL/GenBank/DDBJ databases">
        <title>Comparative genomics of the lactic acid bacteria isolated from the honey bee gut.</title>
        <authorList>
            <person name="Ellegaard K.M."/>
            <person name="Tamarit D."/>
            <person name="Javelind E."/>
            <person name="Olofsson T."/>
            <person name="Andersson S.G."/>
            <person name="Vasquez A."/>
        </authorList>
    </citation>
    <scope>NUCLEOTIDE SEQUENCE [LARGE SCALE GENOMIC DNA]</scope>
    <source>
        <strain evidence="18 19">Bin4</strain>
    </source>
</reference>
<keyword evidence="4" id="KW-0645">Protease</keyword>
<dbReference type="GO" id="GO:0071555">
    <property type="term" value="P:cell wall organization"/>
    <property type="evidence" value="ECO:0007669"/>
    <property type="project" value="UniProtKB-KW"/>
</dbReference>
<sequence>MTNNFRHWWHNFLQHPLRKLIKYCGWLCLLVGLIWGGWKLHQGVNALKKDITDGYLISDTVSKQTFYPKQPTVIKDNQGKVMKKLTHSQANYISFTKIKPIVRQGMVASEDRRFYQHHGVDLYGVLRAMVQLVLRRQIQGGSTLTQQLVKNVILKDQSQNFHRKIKEMVVAQSLEKKFTKQQILEFYLNDVYLGHGCYGIGSAARYYFSKPQSRLNYSEAALLIGIPNNQILYDPVTHPQTARNRRNTILYTWKQQKLITAAQFTKYSQQPLNLKIHNFQYDNDISHDYALNYAVSNAVKQLMAVHGFEMQYLFADDQAKTNYKNQYTQAYEKYYGELLKGGFIIQTTINRDLQQKVVAAVQAQYTKYQTRDADGKLEPQVASTIVDNRSGDVLALVGGRTTDGDQLNRAIDAFRQPGSTAKPIIAYAPAFERGYFPQSKVIDGPIANVHNWYSGYRGAVTLRTALADSINTVAFKLAANDKDYSFYNDLGKMEFSGLYPADKNPITAVGGFTKGVTTTEMAAAYSSFARSGRFVSPSNLRSIYDTVNNRWLYQNTHLKTEVYSKNASYMMINAMQSVVNSGSGKGARLDNYPYVAGKTGTTDNNNDSYFVGMTPSFTIANWTGYDHQTSLTAEELQLPIKTFKAEGQLLVDYLKEAKTDFPMPNTIRREGDYLFVRNNANQKTVAQIIEQNYVAFNSAQINANQMRLNNLDYRLIYHLSKKQERQREKQVELALQRYTSLPFTQLSQYDDKVAELQKIRYKNENVKRMAAKNEFNKTIMQLQSKLNLTQAKLQAQKENRRLAKFEQQKQQIQAQRDAKRRSLVDRLMRQYSTQLQRVQTAYDNNAADKELQLQKLENLINQIRSYGGTVDDPVITVHHNKNNGN</sequence>
<dbReference type="InterPro" id="IPR001460">
    <property type="entry name" value="PCN-bd_Tpept"/>
</dbReference>
<evidence type="ECO:0000256" key="15">
    <source>
        <dbReference type="SAM" id="Phobius"/>
    </source>
</evidence>
<feature type="coiled-coil region" evidence="14">
    <location>
        <begin position="772"/>
        <end position="866"/>
    </location>
</feature>
<evidence type="ECO:0000259" key="16">
    <source>
        <dbReference type="Pfam" id="PF00905"/>
    </source>
</evidence>
<evidence type="ECO:0000313" key="18">
    <source>
        <dbReference type="EMBL" id="KJY63341.1"/>
    </source>
</evidence>
<evidence type="ECO:0000256" key="2">
    <source>
        <dbReference type="ARBA" id="ARBA00007739"/>
    </source>
</evidence>
<evidence type="ECO:0000256" key="9">
    <source>
        <dbReference type="ARBA" id="ARBA00022984"/>
    </source>
</evidence>
<evidence type="ECO:0000256" key="7">
    <source>
        <dbReference type="ARBA" id="ARBA00022801"/>
    </source>
</evidence>
<comment type="catalytic activity">
    <reaction evidence="12">
        <text>Preferential cleavage: (Ac)2-L-Lys-D-Ala-|-D-Ala. Also transpeptidation of peptidyl-alanyl moieties that are N-acyl substituents of D-alanine.</text>
        <dbReference type="EC" id="3.4.16.4"/>
    </reaction>
</comment>
<dbReference type="SUPFAM" id="SSF56601">
    <property type="entry name" value="beta-lactamase/transpeptidase-like"/>
    <property type="match status" value="1"/>
</dbReference>
<keyword evidence="10" id="KW-0511">Multifunctional enzyme</keyword>
<dbReference type="FunFam" id="1.10.3810.10:FF:000001">
    <property type="entry name" value="Penicillin-binding protein 1A"/>
    <property type="match status" value="1"/>
</dbReference>
<dbReference type="OrthoDB" id="9766909at2"/>
<dbReference type="GO" id="GO:0006508">
    <property type="term" value="P:proteolysis"/>
    <property type="evidence" value="ECO:0007669"/>
    <property type="project" value="UniProtKB-KW"/>
</dbReference>
<dbReference type="Proteomes" id="UP000033558">
    <property type="component" value="Unassembled WGS sequence"/>
</dbReference>
<accession>A0A0F4M0G8</accession>
<keyword evidence="9" id="KW-0573">Peptidoglycan synthesis</keyword>
<evidence type="ECO:0000256" key="13">
    <source>
        <dbReference type="ARBA" id="ARBA00049902"/>
    </source>
</evidence>
<dbReference type="GO" id="GO:0009252">
    <property type="term" value="P:peptidoglycan biosynthetic process"/>
    <property type="evidence" value="ECO:0007669"/>
    <property type="project" value="UniProtKB-KW"/>
</dbReference>
<dbReference type="GO" id="GO:0008955">
    <property type="term" value="F:peptidoglycan glycosyltransferase activity"/>
    <property type="evidence" value="ECO:0007669"/>
    <property type="project" value="UniProtKB-EC"/>
</dbReference>
<dbReference type="InterPro" id="IPR012338">
    <property type="entry name" value="Beta-lactam/transpept-like"/>
</dbReference>
<dbReference type="Gene3D" id="3.40.710.10">
    <property type="entry name" value="DD-peptidase/beta-lactamase superfamily"/>
    <property type="match status" value="1"/>
</dbReference>
<dbReference type="GO" id="GO:0009002">
    <property type="term" value="F:serine-type D-Ala-D-Ala carboxypeptidase activity"/>
    <property type="evidence" value="ECO:0007669"/>
    <property type="project" value="UniProtKB-EC"/>
</dbReference>
<dbReference type="Gene3D" id="1.10.3810.10">
    <property type="entry name" value="Biosynthetic peptidoglycan transglycosylase-like"/>
    <property type="match status" value="1"/>
</dbReference>
<dbReference type="InterPro" id="IPR036950">
    <property type="entry name" value="PBP_transglycosylase"/>
</dbReference>
<dbReference type="EMBL" id="JXJQ01000001">
    <property type="protein sequence ID" value="KJY63341.1"/>
    <property type="molecule type" value="Genomic_DNA"/>
</dbReference>
<evidence type="ECO:0000256" key="8">
    <source>
        <dbReference type="ARBA" id="ARBA00022960"/>
    </source>
</evidence>
<dbReference type="InterPro" id="IPR001264">
    <property type="entry name" value="Glyco_trans_51"/>
</dbReference>
<comment type="similarity">
    <text evidence="1">In the C-terminal section; belongs to the transpeptidase family.</text>
</comment>
<dbReference type="Pfam" id="PF00905">
    <property type="entry name" value="Transpeptidase"/>
    <property type="match status" value="1"/>
</dbReference>
<dbReference type="RefSeq" id="WP_052725135.1">
    <property type="nucleotide sequence ID" value="NZ_JBHSZT010000003.1"/>
</dbReference>
<feature type="transmembrane region" description="Helical" evidence="15">
    <location>
        <begin position="20"/>
        <end position="38"/>
    </location>
</feature>
<dbReference type="GO" id="GO:0008360">
    <property type="term" value="P:regulation of cell shape"/>
    <property type="evidence" value="ECO:0007669"/>
    <property type="project" value="UniProtKB-KW"/>
</dbReference>
<evidence type="ECO:0000256" key="5">
    <source>
        <dbReference type="ARBA" id="ARBA00022676"/>
    </source>
</evidence>